<dbReference type="Gene3D" id="2.60.40.10">
    <property type="entry name" value="Immunoglobulins"/>
    <property type="match status" value="1"/>
</dbReference>
<sequence>MSPSGKLTETYPLRYEDVPSSTLYGHDPLSVPYAESLYVGYRYYDKAKQDVAFPFGFGMSYTTFAMSNARLNADHLGKTDQALTVTVDVKNTGSLRGAEVVQAYVSEDDQDQLVPKQALAAFQKVWLDPGEQQTVTLTLPKRAFSRWNEQHQQFTLAGGAWHVCVGNSSRNMITRLPLTVEAPAFRIEAPAWYRQPTGLPTVKDFTALSGLTPAPARSPQPGDFTRLSVPRDLAKYSVVARIVATAVIANMQKNDGTPKNSPEGQFLATIVWDTPLVRLAQQSGGSLKLWMVDALVALANHGKKAPQR</sequence>
<comment type="similarity">
    <text evidence="1">Belongs to the glycosyl hydrolase 3 family.</text>
</comment>
<proteinExistence type="inferred from homology"/>
<dbReference type="InterPro" id="IPR036881">
    <property type="entry name" value="Glyco_hydro_3_C_sf"/>
</dbReference>
<dbReference type="Gene3D" id="3.40.50.1700">
    <property type="entry name" value="Glycoside hydrolase family 3 C-terminal domain"/>
    <property type="match status" value="1"/>
</dbReference>
<keyword evidence="5" id="KW-1185">Reference proteome</keyword>
<organism evidence="4 5">
    <name type="scientific">Lacticaseibacillus camelliae DSM 22697 = JCM 13995</name>
    <dbReference type="NCBI Taxonomy" id="1423730"/>
    <lineage>
        <taxon>Bacteria</taxon>
        <taxon>Bacillati</taxon>
        <taxon>Bacillota</taxon>
        <taxon>Bacilli</taxon>
        <taxon>Lactobacillales</taxon>
        <taxon>Lactobacillaceae</taxon>
        <taxon>Lacticaseibacillus</taxon>
    </lineage>
</organism>
<dbReference type="EMBL" id="AYZJ01000077">
    <property type="protein sequence ID" value="KRN19098.1"/>
    <property type="molecule type" value="Genomic_DNA"/>
</dbReference>
<dbReference type="AlphaFoldDB" id="A0A0R2F1W3"/>
<dbReference type="InterPro" id="IPR013783">
    <property type="entry name" value="Ig-like_fold"/>
</dbReference>
<reference evidence="4 5" key="1">
    <citation type="journal article" date="2015" name="Genome Announc.">
        <title>Expanding the biotechnology potential of lactobacilli through comparative genomics of 213 strains and associated genera.</title>
        <authorList>
            <person name="Sun Z."/>
            <person name="Harris H.M."/>
            <person name="McCann A."/>
            <person name="Guo C."/>
            <person name="Argimon S."/>
            <person name="Zhang W."/>
            <person name="Yang X."/>
            <person name="Jeffery I.B."/>
            <person name="Cooney J.C."/>
            <person name="Kagawa T.F."/>
            <person name="Liu W."/>
            <person name="Song Y."/>
            <person name="Salvetti E."/>
            <person name="Wrobel A."/>
            <person name="Rasinkangas P."/>
            <person name="Parkhill J."/>
            <person name="Rea M.C."/>
            <person name="O'Sullivan O."/>
            <person name="Ritari J."/>
            <person name="Douillard F.P."/>
            <person name="Paul Ross R."/>
            <person name="Yang R."/>
            <person name="Briner A.E."/>
            <person name="Felis G.E."/>
            <person name="de Vos W.M."/>
            <person name="Barrangou R."/>
            <person name="Klaenhammer T.R."/>
            <person name="Caufield P.W."/>
            <person name="Cui Y."/>
            <person name="Zhang H."/>
            <person name="O'Toole P.W."/>
        </authorList>
    </citation>
    <scope>NUCLEOTIDE SEQUENCE [LARGE SCALE GENOMIC DNA]</scope>
    <source>
        <strain evidence="4 5">DSM 22697</strain>
    </source>
</reference>
<dbReference type="FunFam" id="2.60.40.10:FF:000495">
    <property type="entry name" value="Periplasmic beta-glucosidase"/>
    <property type="match status" value="1"/>
</dbReference>
<dbReference type="SUPFAM" id="SSF52279">
    <property type="entry name" value="Beta-D-glucan exohydrolase, C-terminal domain"/>
    <property type="match status" value="1"/>
</dbReference>
<evidence type="ECO:0000313" key="4">
    <source>
        <dbReference type="EMBL" id="KRN19098.1"/>
    </source>
</evidence>
<keyword evidence="2" id="KW-0378">Hydrolase</keyword>
<dbReference type="InterPro" id="IPR050288">
    <property type="entry name" value="Cellulose_deg_GH3"/>
</dbReference>
<evidence type="ECO:0000259" key="3">
    <source>
        <dbReference type="SMART" id="SM01217"/>
    </source>
</evidence>
<dbReference type="Proteomes" id="UP000050865">
    <property type="component" value="Unassembled WGS sequence"/>
</dbReference>
<dbReference type="SMART" id="SM01217">
    <property type="entry name" value="Fn3_like"/>
    <property type="match status" value="1"/>
</dbReference>
<dbReference type="PATRIC" id="fig|1423730.4.peg.208"/>
<name>A0A0R2F1W3_9LACO</name>
<dbReference type="PANTHER" id="PTHR42715">
    <property type="entry name" value="BETA-GLUCOSIDASE"/>
    <property type="match status" value="1"/>
</dbReference>
<dbReference type="GO" id="GO:0005975">
    <property type="term" value="P:carbohydrate metabolic process"/>
    <property type="evidence" value="ECO:0007669"/>
    <property type="project" value="InterPro"/>
</dbReference>
<feature type="domain" description="Fibronectin type III-like" evidence="3">
    <location>
        <begin position="99"/>
        <end position="169"/>
    </location>
</feature>
<dbReference type="InterPro" id="IPR026891">
    <property type="entry name" value="Fn3-like"/>
</dbReference>
<evidence type="ECO:0000256" key="1">
    <source>
        <dbReference type="ARBA" id="ARBA00005336"/>
    </source>
</evidence>
<gene>
    <name evidence="4" type="ORF">FC75_GL000196</name>
</gene>
<evidence type="ECO:0000256" key="2">
    <source>
        <dbReference type="ARBA" id="ARBA00022801"/>
    </source>
</evidence>
<evidence type="ECO:0000313" key="5">
    <source>
        <dbReference type="Proteomes" id="UP000050865"/>
    </source>
</evidence>
<dbReference type="STRING" id="1423730.FC75_GL000196"/>
<dbReference type="GO" id="GO:0008422">
    <property type="term" value="F:beta-glucosidase activity"/>
    <property type="evidence" value="ECO:0007669"/>
    <property type="project" value="UniProtKB-ARBA"/>
</dbReference>
<protein>
    <submittedName>
        <fullName evidence="4">Beta-glucosidase</fullName>
    </submittedName>
</protein>
<accession>A0A0R2F1W3</accession>
<dbReference type="PANTHER" id="PTHR42715:SF10">
    <property type="entry name" value="BETA-GLUCOSIDASE"/>
    <property type="match status" value="1"/>
</dbReference>
<dbReference type="Pfam" id="PF14310">
    <property type="entry name" value="Fn3-like"/>
    <property type="match status" value="1"/>
</dbReference>
<comment type="caution">
    <text evidence="4">The sequence shown here is derived from an EMBL/GenBank/DDBJ whole genome shotgun (WGS) entry which is preliminary data.</text>
</comment>